<dbReference type="RefSeq" id="WP_012235361.1">
    <property type="nucleotide sequence ID" value="NC_010162.1"/>
</dbReference>
<evidence type="ECO:0000259" key="4">
    <source>
        <dbReference type="PROSITE" id="PS51677"/>
    </source>
</evidence>
<feature type="chain" id="PRO_5002735212" description="CBM2 domain-containing protein" evidence="2">
    <location>
        <begin position="20"/>
        <end position="514"/>
    </location>
</feature>
<evidence type="ECO:0000256" key="2">
    <source>
        <dbReference type="SAM" id="SignalP"/>
    </source>
</evidence>
<protein>
    <recommendedName>
        <fullName evidence="7">CBM2 domain-containing protein</fullName>
    </recommendedName>
</protein>
<dbReference type="CAZy" id="CBM2">
    <property type="family name" value="Carbohydrate-Binding Module Family 2"/>
</dbReference>
<dbReference type="SMART" id="SM00637">
    <property type="entry name" value="CBD_II"/>
    <property type="match status" value="1"/>
</dbReference>
<feature type="signal peptide" evidence="2">
    <location>
        <begin position="1"/>
        <end position="19"/>
    </location>
</feature>
<dbReference type="Gene3D" id="2.60.40.290">
    <property type="match status" value="1"/>
</dbReference>
<dbReference type="Pfam" id="PF01522">
    <property type="entry name" value="Polysacc_deac_1"/>
    <property type="match status" value="1"/>
</dbReference>
<keyword evidence="6" id="KW-1185">Reference proteome</keyword>
<dbReference type="Pfam" id="PF00553">
    <property type="entry name" value="CBM_2"/>
    <property type="match status" value="1"/>
</dbReference>
<dbReference type="BioCyc" id="SCEL448385:SCE_RS13985-MONOMER"/>
<reference evidence="5 6" key="1">
    <citation type="journal article" date="2007" name="Nat. Biotechnol.">
        <title>Complete genome sequence of the myxobacterium Sorangium cellulosum.</title>
        <authorList>
            <person name="Schneiker S."/>
            <person name="Perlova O."/>
            <person name="Kaiser O."/>
            <person name="Gerth K."/>
            <person name="Alici A."/>
            <person name="Altmeyer M.O."/>
            <person name="Bartels D."/>
            <person name="Bekel T."/>
            <person name="Beyer S."/>
            <person name="Bode E."/>
            <person name="Bode H.B."/>
            <person name="Bolten C.J."/>
            <person name="Choudhuri J.V."/>
            <person name="Doss S."/>
            <person name="Elnakady Y.A."/>
            <person name="Frank B."/>
            <person name="Gaigalat L."/>
            <person name="Goesmann A."/>
            <person name="Groeger C."/>
            <person name="Gross F."/>
            <person name="Jelsbak L."/>
            <person name="Jelsbak L."/>
            <person name="Kalinowski J."/>
            <person name="Kegler C."/>
            <person name="Knauber T."/>
            <person name="Konietzny S."/>
            <person name="Kopp M."/>
            <person name="Krause L."/>
            <person name="Krug D."/>
            <person name="Linke B."/>
            <person name="Mahmud T."/>
            <person name="Martinez-Arias R."/>
            <person name="McHardy A.C."/>
            <person name="Merai M."/>
            <person name="Meyer F."/>
            <person name="Mormann S."/>
            <person name="Munoz-Dorado J."/>
            <person name="Perez J."/>
            <person name="Pradella S."/>
            <person name="Rachid S."/>
            <person name="Raddatz G."/>
            <person name="Rosenau F."/>
            <person name="Rueckert C."/>
            <person name="Sasse F."/>
            <person name="Scharfe M."/>
            <person name="Schuster S.C."/>
            <person name="Suen G."/>
            <person name="Treuner-Lange A."/>
            <person name="Velicer G.J."/>
            <person name="Vorholter F.-J."/>
            <person name="Weissman K.J."/>
            <person name="Welch R.D."/>
            <person name="Wenzel S.C."/>
            <person name="Whitworth D.E."/>
            <person name="Wilhelm S."/>
            <person name="Wittmann C."/>
            <person name="Bloecker H."/>
            <person name="Puehler A."/>
            <person name="Mueller R."/>
        </authorList>
    </citation>
    <scope>NUCLEOTIDE SEQUENCE [LARGE SCALE GENOMIC DNA]</scope>
    <source>
        <strain evidence="6">So ce56</strain>
    </source>
</reference>
<dbReference type="EMBL" id="AM746676">
    <property type="protein sequence ID" value="CAN92888.1"/>
    <property type="molecule type" value="Genomic_DNA"/>
</dbReference>
<dbReference type="GO" id="GO:0005975">
    <property type="term" value="P:carbohydrate metabolic process"/>
    <property type="evidence" value="ECO:0007669"/>
    <property type="project" value="InterPro"/>
</dbReference>
<keyword evidence="2" id="KW-0732">Signal</keyword>
<dbReference type="GO" id="GO:0016810">
    <property type="term" value="F:hydrolase activity, acting on carbon-nitrogen (but not peptide) bonds"/>
    <property type="evidence" value="ECO:0007669"/>
    <property type="project" value="InterPro"/>
</dbReference>
<dbReference type="KEGG" id="scl:sce2729"/>
<dbReference type="SUPFAM" id="SSF49384">
    <property type="entry name" value="Carbohydrate-binding domain"/>
    <property type="match status" value="1"/>
</dbReference>
<dbReference type="eggNOG" id="COG5297">
    <property type="taxonomic scope" value="Bacteria"/>
</dbReference>
<dbReference type="InterPro" id="IPR001919">
    <property type="entry name" value="CBD2"/>
</dbReference>
<sequence length="514" mass="52155">MRFASLLSFGSVSIACCLAACIAASPDDEEILSLEGELLSSDGTMSAELSYQSQWSTGYCANVTVKNMSSKPSTSWGLSIALNGATPVSLWNARATPSNGQLNATNESYNGSLGAASTGAAASTTWGFCANGTGKPSITSVNGNGNGGSTSASSSSASSSSSSASSSSSSASSSSSSSSSASSGAGGAGGSGGSGGGGAGGSGGGPVVNSGLPTPPGPSNVAKPSGAAGGFRVINWAGFTGAVSYTFDDSNSSQIQNYDTLNALDVPFTFYLQTGKSESTNSVWQRALSDGHELGNHTKSHSSNDSGTDTDAATQFIESRFGTKVWTMAAPNGSSVYSNIARTRFLINRGVANNLIGPNDSTDPFTLPCYIPPTGASTTVLDQQVTSARDAKKWRTVLVHGFTGGSDGAYQPIGLQAFVDHVKHSKALGDMWLDSVVNVGAYWRGQKAVSSATTSTSGGATTYTWQLPANFPPGKYLRVTVTGGTLKQNGVPLSWDPHGYYEVALDAKSVTLSP</sequence>
<accession>A9GAN4</accession>
<dbReference type="SUPFAM" id="SSF88713">
    <property type="entry name" value="Glycoside hydrolase/deacetylase"/>
    <property type="match status" value="1"/>
</dbReference>
<dbReference type="GO" id="GO:0030247">
    <property type="term" value="F:polysaccharide binding"/>
    <property type="evidence" value="ECO:0007669"/>
    <property type="project" value="UniProtKB-UniRule"/>
</dbReference>
<dbReference type="Gene3D" id="3.20.20.370">
    <property type="entry name" value="Glycoside hydrolase/deacetylase"/>
    <property type="match status" value="1"/>
</dbReference>
<evidence type="ECO:0000313" key="6">
    <source>
        <dbReference type="Proteomes" id="UP000002139"/>
    </source>
</evidence>
<dbReference type="PROSITE" id="PS51173">
    <property type="entry name" value="CBM2"/>
    <property type="match status" value="1"/>
</dbReference>
<dbReference type="HOGENOM" id="CLU_042157_0_0_7"/>
<dbReference type="STRING" id="448385.sce2729"/>
<dbReference type="PROSITE" id="PS51257">
    <property type="entry name" value="PROKAR_LIPOPROTEIN"/>
    <property type="match status" value="1"/>
</dbReference>
<dbReference type="PROSITE" id="PS51677">
    <property type="entry name" value="NODB"/>
    <property type="match status" value="1"/>
</dbReference>
<dbReference type="InterPro" id="IPR011330">
    <property type="entry name" value="Glyco_hydro/deAcase_b/a-brl"/>
</dbReference>
<feature type="compositionally biased region" description="Low complexity" evidence="1">
    <location>
        <begin position="149"/>
        <end position="183"/>
    </location>
</feature>
<evidence type="ECO:0000259" key="3">
    <source>
        <dbReference type="PROSITE" id="PS51173"/>
    </source>
</evidence>
<dbReference type="InterPro" id="IPR012291">
    <property type="entry name" value="CBM2_carb-bd_dom_sf"/>
</dbReference>
<dbReference type="AlphaFoldDB" id="A9GAN4"/>
<dbReference type="InterPro" id="IPR008965">
    <property type="entry name" value="CBM2/CBM3_carb-bd_dom_sf"/>
</dbReference>
<feature type="compositionally biased region" description="Gly residues" evidence="1">
    <location>
        <begin position="184"/>
        <end position="206"/>
    </location>
</feature>
<dbReference type="Proteomes" id="UP000002139">
    <property type="component" value="Chromosome"/>
</dbReference>
<dbReference type="InterPro" id="IPR002509">
    <property type="entry name" value="NODB_dom"/>
</dbReference>
<evidence type="ECO:0008006" key="7">
    <source>
        <dbReference type="Google" id="ProtNLM"/>
    </source>
</evidence>
<dbReference type="OrthoDB" id="5501805at2"/>
<organism evidence="5 6">
    <name type="scientific">Sorangium cellulosum (strain So ce56)</name>
    <name type="common">Polyangium cellulosum (strain So ce56)</name>
    <dbReference type="NCBI Taxonomy" id="448385"/>
    <lineage>
        <taxon>Bacteria</taxon>
        <taxon>Pseudomonadati</taxon>
        <taxon>Myxococcota</taxon>
        <taxon>Polyangia</taxon>
        <taxon>Polyangiales</taxon>
        <taxon>Polyangiaceae</taxon>
        <taxon>Sorangium</taxon>
    </lineage>
</organism>
<feature type="region of interest" description="Disordered" evidence="1">
    <location>
        <begin position="140"/>
        <end position="224"/>
    </location>
</feature>
<proteinExistence type="predicted"/>
<name>A9GAN4_SORC5</name>
<feature type="domain" description="CBM2" evidence="3">
    <location>
        <begin position="38"/>
        <end position="153"/>
    </location>
</feature>
<evidence type="ECO:0000313" key="5">
    <source>
        <dbReference type="EMBL" id="CAN92888.1"/>
    </source>
</evidence>
<dbReference type="GO" id="GO:0004553">
    <property type="term" value="F:hydrolase activity, hydrolyzing O-glycosyl compounds"/>
    <property type="evidence" value="ECO:0007669"/>
    <property type="project" value="InterPro"/>
</dbReference>
<feature type="domain" description="NodB homology" evidence="4">
    <location>
        <begin position="241"/>
        <end position="434"/>
    </location>
</feature>
<gene>
    <name evidence="5" type="ordered locus">sce2729</name>
</gene>
<dbReference type="eggNOG" id="COG0726">
    <property type="taxonomic scope" value="Bacteria"/>
</dbReference>
<evidence type="ECO:0000256" key="1">
    <source>
        <dbReference type="SAM" id="MobiDB-lite"/>
    </source>
</evidence>